<evidence type="ECO:0000259" key="8">
    <source>
        <dbReference type="PROSITE" id="PS50811"/>
    </source>
</evidence>
<keyword evidence="3" id="KW-0805">Transcription regulation</keyword>
<feature type="compositionally biased region" description="Gly residues" evidence="7">
    <location>
        <begin position="510"/>
        <end position="521"/>
    </location>
</feature>
<evidence type="ECO:0000256" key="1">
    <source>
        <dbReference type="ARBA" id="ARBA00004123"/>
    </source>
</evidence>
<dbReference type="GO" id="GO:0003677">
    <property type="term" value="F:DNA binding"/>
    <property type="evidence" value="ECO:0007669"/>
    <property type="project" value="UniProtKB-KW"/>
</dbReference>
<evidence type="ECO:0000313" key="9">
    <source>
        <dbReference type="EMBL" id="KAL3699522.1"/>
    </source>
</evidence>
<feature type="region of interest" description="Disordered" evidence="7">
    <location>
        <begin position="78"/>
        <end position="120"/>
    </location>
</feature>
<feature type="domain" description="WRKY" evidence="8">
    <location>
        <begin position="118"/>
        <end position="176"/>
    </location>
</feature>
<dbReference type="AlphaFoldDB" id="A0ABD3IB79"/>
<dbReference type="InterPro" id="IPR036576">
    <property type="entry name" value="WRKY_dom_sf"/>
</dbReference>
<dbReference type="PANTHER" id="PTHR31221">
    <property type="entry name" value="WRKY TRANSCRIPTION FACTOR PROTEIN 1-RELATED"/>
    <property type="match status" value="1"/>
</dbReference>
<keyword evidence="2" id="KW-0677">Repeat</keyword>
<comment type="subcellular location">
    <subcellularLocation>
        <location evidence="1">Nucleus</location>
    </subcellularLocation>
</comment>
<keyword evidence="4" id="KW-0238">DNA-binding</keyword>
<organism evidence="9 10">
    <name type="scientific">Riccia sorocarpa</name>
    <dbReference type="NCBI Taxonomy" id="122646"/>
    <lineage>
        <taxon>Eukaryota</taxon>
        <taxon>Viridiplantae</taxon>
        <taxon>Streptophyta</taxon>
        <taxon>Embryophyta</taxon>
        <taxon>Marchantiophyta</taxon>
        <taxon>Marchantiopsida</taxon>
        <taxon>Marchantiidae</taxon>
        <taxon>Marchantiales</taxon>
        <taxon>Ricciaceae</taxon>
        <taxon>Riccia</taxon>
    </lineage>
</organism>
<dbReference type="EMBL" id="JBJQOH010000001">
    <property type="protein sequence ID" value="KAL3699522.1"/>
    <property type="molecule type" value="Genomic_DNA"/>
</dbReference>
<comment type="caution">
    <text evidence="9">The sequence shown here is derived from an EMBL/GenBank/DDBJ whole genome shotgun (WGS) entry which is preliminary data.</text>
</comment>
<evidence type="ECO:0000313" key="10">
    <source>
        <dbReference type="Proteomes" id="UP001633002"/>
    </source>
</evidence>
<dbReference type="SUPFAM" id="SSF118290">
    <property type="entry name" value="WRKY DNA-binding domain"/>
    <property type="match status" value="2"/>
</dbReference>
<dbReference type="GO" id="GO:0005634">
    <property type="term" value="C:nucleus"/>
    <property type="evidence" value="ECO:0007669"/>
    <property type="project" value="UniProtKB-SubCell"/>
</dbReference>
<feature type="domain" description="WRKY" evidence="8">
    <location>
        <begin position="295"/>
        <end position="360"/>
    </location>
</feature>
<evidence type="ECO:0000256" key="2">
    <source>
        <dbReference type="ARBA" id="ARBA00022737"/>
    </source>
</evidence>
<evidence type="ECO:0000256" key="3">
    <source>
        <dbReference type="ARBA" id="ARBA00023015"/>
    </source>
</evidence>
<dbReference type="PROSITE" id="PS50811">
    <property type="entry name" value="WRKY"/>
    <property type="match status" value="2"/>
</dbReference>
<feature type="region of interest" description="Disordered" evidence="7">
    <location>
        <begin position="467"/>
        <end position="537"/>
    </location>
</feature>
<dbReference type="FunFam" id="2.20.25.80:FF:000006">
    <property type="entry name" value="WRKY transcription factor"/>
    <property type="match status" value="1"/>
</dbReference>
<gene>
    <name evidence="9" type="ORF">R1sor_017544</name>
</gene>
<evidence type="ECO:0000256" key="4">
    <source>
        <dbReference type="ARBA" id="ARBA00023125"/>
    </source>
</evidence>
<feature type="region of interest" description="Disordered" evidence="7">
    <location>
        <begin position="193"/>
        <end position="285"/>
    </location>
</feature>
<evidence type="ECO:0000256" key="6">
    <source>
        <dbReference type="ARBA" id="ARBA00023242"/>
    </source>
</evidence>
<dbReference type="Proteomes" id="UP001633002">
    <property type="component" value="Unassembled WGS sequence"/>
</dbReference>
<accession>A0ABD3IB79</accession>
<feature type="region of interest" description="Disordered" evidence="7">
    <location>
        <begin position="19"/>
        <end position="43"/>
    </location>
</feature>
<dbReference type="PANTHER" id="PTHR31221:SF193">
    <property type="entry name" value="WRKY TRANSCRIPTION FACTOR PROTEIN 1-RELATED"/>
    <property type="match status" value="1"/>
</dbReference>
<evidence type="ECO:0000256" key="7">
    <source>
        <dbReference type="SAM" id="MobiDB-lite"/>
    </source>
</evidence>
<dbReference type="SMART" id="SM00774">
    <property type="entry name" value="WRKY"/>
    <property type="match status" value="2"/>
</dbReference>
<feature type="compositionally biased region" description="Low complexity" evidence="7">
    <location>
        <begin position="234"/>
        <end position="244"/>
    </location>
</feature>
<feature type="compositionally biased region" description="Low complexity" evidence="7">
    <location>
        <begin position="26"/>
        <end position="43"/>
    </location>
</feature>
<feature type="compositionally biased region" description="Basic and acidic residues" evidence="7">
    <location>
        <begin position="494"/>
        <end position="505"/>
    </location>
</feature>
<name>A0ABD3IB79_9MARC</name>
<feature type="compositionally biased region" description="Low complexity" evidence="7">
    <location>
        <begin position="78"/>
        <end position="98"/>
    </location>
</feature>
<dbReference type="Pfam" id="PF03106">
    <property type="entry name" value="WRKY"/>
    <property type="match status" value="2"/>
</dbReference>
<reference evidence="9 10" key="1">
    <citation type="submission" date="2024-09" db="EMBL/GenBank/DDBJ databases">
        <title>Chromosome-scale assembly of Riccia sorocarpa.</title>
        <authorList>
            <person name="Paukszto L."/>
        </authorList>
    </citation>
    <scope>NUCLEOTIDE SEQUENCE [LARGE SCALE GENOMIC DNA]</scope>
    <source>
        <strain evidence="9">LP-2024</strain>
        <tissue evidence="9">Aerial parts of the thallus</tissue>
    </source>
</reference>
<dbReference type="InterPro" id="IPR044810">
    <property type="entry name" value="WRKY_plant"/>
</dbReference>
<keyword evidence="5" id="KW-0804">Transcription</keyword>
<feature type="region of interest" description="Disordered" evidence="7">
    <location>
        <begin position="361"/>
        <end position="381"/>
    </location>
</feature>
<dbReference type="Gene3D" id="2.20.25.80">
    <property type="entry name" value="WRKY domain"/>
    <property type="match status" value="2"/>
</dbReference>
<proteinExistence type="predicted"/>
<dbReference type="FunFam" id="2.20.25.80:FF:000001">
    <property type="entry name" value="WRKY transcription factor 33"/>
    <property type="match status" value="1"/>
</dbReference>
<keyword evidence="10" id="KW-1185">Reference proteome</keyword>
<feature type="compositionally biased region" description="Basic and acidic residues" evidence="7">
    <location>
        <begin position="193"/>
        <end position="202"/>
    </location>
</feature>
<dbReference type="InterPro" id="IPR003657">
    <property type="entry name" value="WRKY_dom"/>
</dbReference>
<keyword evidence="6" id="KW-0539">Nucleus</keyword>
<protein>
    <recommendedName>
        <fullName evidence="8">WRKY domain-containing protein</fullName>
    </recommendedName>
</protein>
<sequence length="537" mass="57033">MRNPLSPLSQSLVNFAQAQSMAQNHAQAQSGGQTGQSLLGSSSASLSVHAQGMGMSNPGQNAASMPVAVALSMPSLPPRQAQMQAQPARSSESQQSQSPERDVAPAPQIPSYIERPSEDGYNWRKYGQKQVKGSEYPRSYYKCTHASCPMKKKVERSLDGQVTEIVYKGEHNHPKPQPTRRLAVAAAQLVADHDRGDGDDKWGGFQTHGEYGGDPSSSLRSRPALGFSLGQNGTPEPSSPSTSEDGSRSLTEDGDEEDGPEAKRRRKEKRAMKEQLPPAAPRTIREPRVVVQTTSDVDILDDGYRWRKYGQKVVKGNPHPRSYYKCTNLGCPVRKHVERASNDPKAVITTYEGKHNHDVPVARNSSHDNAGAGGAAAQGAGSSAAATHSAVASQQQQYGGRRMSSVFGRLLEDGSKGGGDSAGSEVDLGMSIRGMDGSNSTANGDLGVSTSIAMSLQQSLGQRAGLTSLDSYGGGSSNSLHQHQHHHQQLSDSLRPKQEQEESSNHHNNGSGGGGGGGGGLQSAPSLYHPQRLVLGP</sequence>
<feature type="region of interest" description="Disordered" evidence="7">
    <location>
        <begin position="410"/>
        <end position="443"/>
    </location>
</feature>
<evidence type="ECO:0000256" key="5">
    <source>
        <dbReference type="ARBA" id="ARBA00023163"/>
    </source>
</evidence>